<dbReference type="InterPro" id="IPR045066">
    <property type="entry name" value="Beta_CA_cladeB"/>
</dbReference>
<dbReference type="SMART" id="SM00947">
    <property type="entry name" value="Pro_CA"/>
    <property type="match status" value="1"/>
</dbReference>
<keyword evidence="7" id="KW-0479">Metal-binding</keyword>
<evidence type="ECO:0000256" key="4">
    <source>
        <dbReference type="ARBA" id="ARBA00022833"/>
    </source>
</evidence>
<dbReference type="OMA" id="KEDMAYE"/>
<evidence type="ECO:0000256" key="1">
    <source>
        <dbReference type="ARBA" id="ARBA00002904"/>
    </source>
</evidence>
<dbReference type="GO" id="GO:0004089">
    <property type="term" value="F:carbonate dehydratase activity"/>
    <property type="evidence" value="ECO:0007669"/>
    <property type="project" value="UniProtKB-UniRule"/>
</dbReference>
<dbReference type="InterPro" id="IPR001765">
    <property type="entry name" value="Carbonic_anhydrase"/>
</dbReference>
<dbReference type="CDD" id="cd00884">
    <property type="entry name" value="beta_CA_cladeB"/>
    <property type="match status" value="1"/>
</dbReference>
<dbReference type="PROSITE" id="PS00705">
    <property type="entry name" value="PROK_CO2_ANHYDRASE_2"/>
    <property type="match status" value="1"/>
</dbReference>
<dbReference type="InterPro" id="IPR036874">
    <property type="entry name" value="Carbonic_anhydrase_sf"/>
</dbReference>
<comment type="catalytic activity">
    <reaction evidence="6 8">
        <text>hydrogencarbonate + H(+) = CO2 + H2O</text>
        <dbReference type="Rhea" id="RHEA:10748"/>
        <dbReference type="ChEBI" id="CHEBI:15377"/>
        <dbReference type="ChEBI" id="CHEBI:15378"/>
        <dbReference type="ChEBI" id="CHEBI:16526"/>
        <dbReference type="ChEBI" id="CHEBI:17544"/>
        <dbReference type="EC" id="4.2.1.1"/>
    </reaction>
</comment>
<dbReference type="Gene3D" id="3.40.1050.10">
    <property type="entry name" value="Carbonic anhydrase"/>
    <property type="match status" value="1"/>
</dbReference>
<protein>
    <recommendedName>
        <fullName evidence="3 8">Carbonic anhydrase</fullName>
        <ecNumber evidence="3 8">4.2.1.1</ecNumber>
    </recommendedName>
    <alternativeName>
        <fullName evidence="8">Carbonate dehydratase</fullName>
    </alternativeName>
</protein>
<dbReference type="EMBL" id="EF084429">
    <property type="protein sequence ID" value="ABK23747.1"/>
    <property type="molecule type" value="mRNA"/>
</dbReference>
<evidence type="ECO:0000313" key="9">
    <source>
        <dbReference type="EMBL" id="ABK23747.1"/>
    </source>
</evidence>
<dbReference type="EMBL" id="EF084470">
    <property type="protein sequence ID" value="ABK23788.1"/>
    <property type="molecule type" value="mRNA"/>
</dbReference>
<feature type="binding site" evidence="7">
    <location>
        <position position="101"/>
    </location>
    <ligand>
        <name>Zn(2+)</name>
        <dbReference type="ChEBI" id="CHEBI:29105"/>
    </ligand>
</feature>
<feature type="binding site" evidence="7">
    <location>
        <position position="164"/>
    </location>
    <ligand>
        <name>Zn(2+)</name>
        <dbReference type="ChEBI" id="CHEBI:29105"/>
    </ligand>
</feature>
<evidence type="ECO:0000256" key="3">
    <source>
        <dbReference type="ARBA" id="ARBA00012925"/>
    </source>
</evidence>
<dbReference type="GO" id="GO:0008270">
    <property type="term" value="F:zinc ion binding"/>
    <property type="evidence" value="ECO:0007669"/>
    <property type="project" value="UniProtKB-UniRule"/>
</dbReference>
<dbReference type="AlphaFoldDB" id="A9NSY6"/>
<comment type="cofactor">
    <cofactor evidence="7">
        <name>Zn(2+)</name>
        <dbReference type="ChEBI" id="CHEBI:29105"/>
    </cofactor>
    <text evidence="7">Binds 1 zinc ion per subunit.</text>
</comment>
<dbReference type="GO" id="GO:0015976">
    <property type="term" value="P:carbon utilization"/>
    <property type="evidence" value="ECO:0007669"/>
    <property type="project" value="InterPro"/>
</dbReference>
<dbReference type="FunFam" id="3.40.1050.10:FF:000003">
    <property type="entry name" value="Carbonic anhydrase"/>
    <property type="match status" value="1"/>
</dbReference>
<dbReference type="EC" id="4.2.1.1" evidence="3 8"/>
<sequence>MESSTVARIGRSGFYGTEIRHQYEMPRRISSTVPIRQAPNHLSTAAKRVQTITSELQVAVDAIERVKNGFKNFKSEVYEKEKELISKLAKGQSPKFMVVACADSRVCPTHILNFNLGEAFVIRNVANMVAPYEKSGYPGVGSAVEYAVLHLKVENIMVIGHSCCGGINALMSFPDDGPKQTAFIEDWIKIGQEAKFRVKKLHADLPFDQQVTLCEKEAVNVSLENLLTYPFVREGVLKGTLALQGGYYNFVDGTFDTWSFNDSLTPA</sequence>
<feature type="binding site" evidence="7">
    <location>
        <position position="161"/>
    </location>
    <ligand>
        <name>Zn(2+)</name>
        <dbReference type="ChEBI" id="CHEBI:29105"/>
    </ligand>
</feature>
<dbReference type="Pfam" id="PF00484">
    <property type="entry name" value="Pro_CA"/>
    <property type="match status" value="1"/>
</dbReference>
<reference evidence="9" key="1">
    <citation type="journal article" date="2008" name="BMC Genomics">
        <title>A conifer genomics resource of 200,000 spruce (Picea spp.) ESTs and 6,464 high-quality, sequence-finished full-length cDNAs for Sitka spruce (Picea sitchensis).</title>
        <authorList>
            <person name="Ralph S.G."/>
            <person name="Chun H.J."/>
            <person name="Kolosova N."/>
            <person name="Cooper D."/>
            <person name="Oddy C."/>
            <person name="Ritland C.E."/>
            <person name="Kirkpatrick R."/>
            <person name="Moore R."/>
            <person name="Barber S."/>
            <person name="Holt R.A."/>
            <person name="Jones S.J."/>
            <person name="Marra M.A."/>
            <person name="Douglas C.J."/>
            <person name="Ritland K."/>
            <person name="Bohlmann J."/>
        </authorList>
    </citation>
    <scope>NUCLEOTIDE SEQUENCE</scope>
    <source>
        <tissue evidence="9">Green portion of the leader tissue</tissue>
    </source>
</reference>
<comment type="function">
    <text evidence="1 8">Reversible hydration of carbon dioxide.</text>
</comment>
<dbReference type="PANTHER" id="PTHR11002:SF56">
    <property type="entry name" value="BETA CARBONIC ANHYDRASE 2, CHLOROPLASTIC"/>
    <property type="match status" value="1"/>
</dbReference>
<evidence type="ECO:0000256" key="5">
    <source>
        <dbReference type="ARBA" id="ARBA00023239"/>
    </source>
</evidence>
<dbReference type="PANTHER" id="PTHR11002">
    <property type="entry name" value="CARBONIC ANHYDRASE"/>
    <property type="match status" value="1"/>
</dbReference>
<accession>A9NSY6</accession>
<comment type="similarity">
    <text evidence="2 8">Belongs to the beta-class carbonic anhydrase family.</text>
</comment>
<keyword evidence="4 7" id="KW-0862">Zinc</keyword>
<evidence type="ECO:0000256" key="2">
    <source>
        <dbReference type="ARBA" id="ARBA00006217"/>
    </source>
</evidence>
<organism evidence="9">
    <name type="scientific">Picea sitchensis</name>
    <name type="common">Sitka spruce</name>
    <name type="synonym">Pinus sitchensis</name>
    <dbReference type="NCBI Taxonomy" id="3332"/>
    <lineage>
        <taxon>Eukaryota</taxon>
        <taxon>Viridiplantae</taxon>
        <taxon>Streptophyta</taxon>
        <taxon>Embryophyta</taxon>
        <taxon>Tracheophyta</taxon>
        <taxon>Spermatophyta</taxon>
        <taxon>Pinopsida</taxon>
        <taxon>Pinidae</taxon>
        <taxon>Conifers I</taxon>
        <taxon>Pinales</taxon>
        <taxon>Pinaceae</taxon>
        <taxon>Picea</taxon>
    </lineage>
</organism>
<keyword evidence="5 8" id="KW-0456">Lyase</keyword>
<dbReference type="PROSITE" id="PS00704">
    <property type="entry name" value="PROK_CO2_ANHYDRASE_1"/>
    <property type="match status" value="1"/>
</dbReference>
<dbReference type="InterPro" id="IPR015892">
    <property type="entry name" value="Carbonic_anhydrase_CS"/>
</dbReference>
<evidence type="ECO:0000256" key="6">
    <source>
        <dbReference type="ARBA" id="ARBA00048348"/>
    </source>
</evidence>
<feature type="binding site" evidence="7">
    <location>
        <position position="103"/>
    </location>
    <ligand>
        <name>Zn(2+)</name>
        <dbReference type="ChEBI" id="CHEBI:29105"/>
    </ligand>
</feature>
<name>A9NSY6_PICSI</name>
<dbReference type="SUPFAM" id="SSF53056">
    <property type="entry name" value="beta-carbonic anhydrase, cab"/>
    <property type="match status" value="1"/>
</dbReference>
<evidence type="ECO:0000256" key="7">
    <source>
        <dbReference type="PIRSR" id="PIRSR601765-1"/>
    </source>
</evidence>
<proteinExistence type="evidence at transcript level"/>
<evidence type="ECO:0000256" key="8">
    <source>
        <dbReference type="RuleBase" id="RU003956"/>
    </source>
</evidence>